<feature type="non-terminal residue" evidence="1">
    <location>
        <position position="1"/>
    </location>
</feature>
<evidence type="ECO:0000313" key="1">
    <source>
        <dbReference type="EMBL" id="JAP90077.1"/>
    </source>
</evidence>
<organism evidence="1">
    <name type="scientific">Trepomonas sp. PC1</name>
    <dbReference type="NCBI Taxonomy" id="1076344"/>
    <lineage>
        <taxon>Eukaryota</taxon>
        <taxon>Metamonada</taxon>
        <taxon>Diplomonadida</taxon>
        <taxon>Hexamitidae</taxon>
        <taxon>Hexamitinae</taxon>
        <taxon>Trepomonas</taxon>
    </lineage>
</organism>
<dbReference type="AlphaFoldDB" id="A0A146JZX9"/>
<dbReference type="EMBL" id="GDID01006529">
    <property type="protein sequence ID" value="JAP90077.1"/>
    <property type="molecule type" value="Transcribed_RNA"/>
</dbReference>
<gene>
    <name evidence="1" type="ORF">TPC1_30428</name>
</gene>
<accession>A0A146JZX9</accession>
<reference evidence="1" key="1">
    <citation type="submission" date="2015-07" db="EMBL/GenBank/DDBJ databases">
        <title>Adaptation to a free-living lifestyle via gene acquisitions in the diplomonad Trepomonas sp. PC1.</title>
        <authorList>
            <person name="Xu F."/>
            <person name="Jerlstrom-Hultqvist J."/>
            <person name="Kolisko M."/>
            <person name="Simpson A.G.B."/>
            <person name="Roger A.J."/>
            <person name="Svard S.G."/>
            <person name="Andersson J.O."/>
        </authorList>
    </citation>
    <scope>NUCLEOTIDE SEQUENCE</scope>
    <source>
        <strain evidence="1">PC1</strain>
    </source>
</reference>
<sequence length="607" mass="70671">KLISDGHIEQTLEINETNIKDGKIAIDCKSYNKIRIFCDNVTEIFCSEENRNNSLKEIEFEVSPKDILKFVGHKLTGTRVLFAFKKPVLTSVFNYFLNFDCNVVIMGQEFHILNHALYFIHNKLNIKNEKAEFINDYYDFGLRLDKQMHFNYKSGVIYQSINFELFSNANNVEQILFQNYSGQMFGQKYLTNLKQISIRESTKLNLDDFLCFPKLERLILGGIEFRRYNGKLRCQLYKRQFEQIQQVNAQAERFLNFCDLVNKEDVLIFQDISRPSTNLKQEFSNLCMSVIDDEATVVQSSEIKEEFILNLDNRVKTLIFKVPNYSVLKIFPNVKEFEISEQNDQFLLELVKREVTQLKIAGKVQASVKLYGIELTHNQSKFECLVYRRSLLGKLPKDSPLLQLFDHSQIQFYVDDGVFAQKISKIRKIFANLRGVIRKEVLTVVSTQWVCESIPFEKIKTVVSQEENLNIYKLTDNATSFEFLRQPSQETLSVILKKPVKQLKIDGKTVTLDVLFNLKQHVMLQQSNDANHRQLDKIRADLLQQLRGIDQKFDEIKLQHEMLKLKIDVNSSQQQLQAMLTTSQQVGQSVLNQSGGVEQIHELNINE</sequence>
<proteinExistence type="predicted"/>
<protein>
    <submittedName>
        <fullName evidence="1">Uncharacterized protein</fullName>
    </submittedName>
</protein>
<name>A0A146JZX9_9EUKA</name>